<proteinExistence type="predicted"/>
<accession>A0A6B0V5L6</accession>
<reference evidence="1" key="1">
    <citation type="submission" date="2019-12" db="EMBL/GenBank/DDBJ databases">
        <title>An insight into the sialome of adult female Ixodes ricinus ticks feeding for 6 days.</title>
        <authorList>
            <person name="Perner J."/>
            <person name="Ribeiro J.M.C."/>
        </authorList>
    </citation>
    <scope>NUCLEOTIDE SEQUENCE</scope>
    <source>
        <strain evidence="1">Semi-engorged</strain>
        <tissue evidence="1">Salivary glands</tissue>
    </source>
</reference>
<evidence type="ECO:0000313" key="1">
    <source>
        <dbReference type="EMBL" id="MXU96971.1"/>
    </source>
</evidence>
<dbReference type="EMBL" id="GIFC01014888">
    <property type="protein sequence ID" value="MXU96971.1"/>
    <property type="molecule type" value="Transcribed_RNA"/>
</dbReference>
<sequence length="238" mass="27267">MSSVFFYFNTPKSYTHYFKKVKFSSRLLSLLFFVSASLLNKVVRNLDIFMNKFVRLVQQEIHARLNVSMYHFKLPSHLDSMTGRRIELGEDRLARIFGLSFKFVRDGNCGIWIQYGKSTIRCPVKFDDLKVQLPQYNNKETVYVAHATVKGALVFHQGKNGTAFQRFILLQQHYEMMNSDGEPVNPPPAAYCLKVKSASGLKGILKTRFQNLILHGEFKDALVSSLKKVRKANDISGS</sequence>
<organism evidence="1">
    <name type="scientific">Ixodes ricinus</name>
    <name type="common">Common tick</name>
    <name type="synonym">Acarus ricinus</name>
    <dbReference type="NCBI Taxonomy" id="34613"/>
    <lineage>
        <taxon>Eukaryota</taxon>
        <taxon>Metazoa</taxon>
        <taxon>Ecdysozoa</taxon>
        <taxon>Arthropoda</taxon>
        <taxon>Chelicerata</taxon>
        <taxon>Arachnida</taxon>
        <taxon>Acari</taxon>
        <taxon>Parasitiformes</taxon>
        <taxon>Ixodida</taxon>
        <taxon>Ixodoidea</taxon>
        <taxon>Ixodidae</taxon>
        <taxon>Ixodinae</taxon>
        <taxon>Ixodes</taxon>
    </lineage>
</organism>
<name>A0A6B0V5L6_IXORI</name>
<protein>
    <submittedName>
        <fullName evidence="1">Uncharacterized protein</fullName>
    </submittedName>
</protein>
<dbReference type="AlphaFoldDB" id="A0A6B0V5L6"/>